<dbReference type="InterPro" id="IPR010445">
    <property type="entry name" value="LapA_dom"/>
</dbReference>
<keyword evidence="1" id="KW-1003">Cell membrane</keyword>
<keyword evidence="9" id="KW-1185">Reference proteome</keyword>
<dbReference type="AlphaFoldDB" id="A0A5C7FAF3"/>
<accession>A0A5C7FAF3</accession>
<dbReference type="EMBL" id="CP144914">
    <property type="protein sequence ID" value="WWD81217.1"/>
    <property type="molecule type" value="Genomic_DNA"/>
</dbReference>
<gene>
    <name evidence="8" type="ORF">FTX54_006620</name>
</gene>
<evidence type="ECO:0000256" key="3">
    <source>
        <dbReference type="ARBA" id="ARBA00022989"/>
    </source>
</evidence>
<dbReference type="Pfam" id="PF06305">
    <property type="entry name" value="LapA_dom"/>
    <property type="match status" value="1"/>
</dbReference>
<feature type="compositionally biased region" description="Basic and acidic residues" evidence="5">
    <location>
        <begin position="90"/>
        <end position="102"/>
    </location>
</feature>
<evidence type="ECO:0000313" key="8">
    <source>
        <dbReference type="EMBL" id="WWD81217.1"/>
    </source>
</evidence>
<proteinExistence type="predicted"/>
<dbReference type="PANTHER" id="PTHR41335:SF1">
    <property type="entry name" value="MEMBRANE PROTEIN"/>
    <property type="match status" value="1"/>
</dbReference>
<evidence type="ECO:0000256" key="6">
    <source>
        <dbReference type="SAM" id="Phobius"/>
    </source>
</evidence>
<feature type="region of interest" description="Disordered" evidence="5">
    <location>
        <begin position="76"/>
        <end position="109"/>
    </location>
</feature>
<dbReference type="PANTHER" id="PTHR41335">
    <property type="entry name" value="MEMBRANE PROTEIN-RELATED"/>
    <property type="match status" value="1"/>
</dbReference>
<reference evidence="8 9" key="1">
    <citation type="submission" date="2024-01" db="EMBL/GenBank/DDBJ databases">
        <title>Complete Genome Sequence of Alkalicoccus halolimnae BZ-SZ-XJ29T, a Moderately Halophilic Bacterium Isolated from a Salt Lake.</title>
        <authorList>
            <person name="Zhao B."/>
        </authorList>
    </citation>
    <scope>NUCLEOTIDE SEQUENCE [LARGE SCALE GENOMIC DNA]</scope>
    <source>
        <strain evidence="8 9">BZ-SZ-XJ29</strain>
    </source>
</reference>
<sequence>MKGQWGLIGGLIIILIISVFAVVNVDPVEVNYLFGQSEWPLVLVIIGSALMGGLIVGLVGIYRVFRLQQEVKRLGGKEPEPHAENAGTSQKKDEKEKPDKHNLTRSKKD</sequence>
<feature type="transmembrane region" description="Helical" evidence="6">
    <location>
        <begin position="5"/>
        <end position="23"/>
    </location>
</feature>
<dbReference type="GO" id="GO:0005886">
    <property type="term" value="C:plasma membrane"/>
    <property type="evidence" value="ECO:0007669"/>
    <property type="project" value="InterPro"/>
</dbReference>
<keyword evidence="4 6" id="KW-0472">Membrane</keyword>
<feature type="transmembrane region" description="Helical" evidence="6">
    <location>
        <begin position="43"/>
        <end position="65"/>
    </location>
</feature>
<dbReference type="KEGG" id="ahal:FTX54_006620"/>
<feature type="domain" description="Lipopolysaccharide assembly protein A" evidence="7">
    <location>
        <begin position="24"/>
        <end position="74"/>
    </location>
</feature>
<dbReference type="RefSeq" id="WP_147803010.1">
    <property type="nucleotide sequence ID" value="NZ_CP144914.1"/>
</dbReference>
<dbReference type="Proteomes" id="UP000321816">
    <property type="component" value="Chromosome"/>
</dbReference>
<evidence type="ECO:0000256" key="2">
    <source>
        <dbReference type="ARBA" id="ARBA00022692"/>
    </source>
</evidence>
<keyword evidence="3 6" id="KW-1133">Transmembrane helix</keyword>
<name>A0A5C7FAF3_9BACI</name>
<dbReference type="OrthoDB" id="2990728at2"/>
<evidence type="ECO:0000256" key="1">
    <source>
        <dbReference type="ARBA" id="ARBA00022475"/>
    </source>
</evidence>
<protein>
    <submittedName>
        <fullName evidence="8">Lipopolysaccharide assembly protein LapA domain-containing protein</fullName>
    </submittedName>
</protein>
<evidence type="ECO:0000313" key="9">
    <source>
        <dbReference type="Proteomes" id="UP000321816"/>
    </source>
</evidence>
<evidence type="ECO:0000256" key="5">
    <source>
        <dbReference type="SAM" id="MobiDB-lite"/>
    </source>
</evidence>
<organism evidence="8 9">
    <name type="scientific">Alkalicoccus halolimnae</name>
    <dbReference type="NCBI Taxonomy" id="1667239"/>
    <lineage>
        <taxon>Bacteria</taxon>
        <taxon>Bacillati</taxon>
        <taxon>Bacillota</taxon>
        <taxon>Bacilli</taxon>
        <taxon>Bacillales</taxon>
        <taxon>Bacillaceae</taxon>
        <taxon>Alkalicoccus</taxon>
    </lineage>
</organism>
<evidence type="ECO:0000259" key="7">
    <source>
        <dbReference type="Pfam" id="PF06305"/>
    </source>
</evidence>
<keyword evidence="2 6" id="KW-0812">Transmembrane</keyword>
<evidence type="ECO:0000256" key="4">
    <source>
        <dbReference type="ARBA" id="ARBA00023136"/>
    </source>
</evidence>